<feature type="compositionally biased region" description="Low complexity" evidence="3">
    <location>
        <begin position="1"/>
        <end position="10"/>
    </location>
</feature>
<name>A0A010ZN91_9ACTN</name>
<protein>
    <recommendedName>
        <fullName evidence="2">Anti-sigma factor antagonist</fullName>
    </recommendedName>
</protein>
<comment type="caution">
    <text evidence="5">The sequence shown here is derived from an EMBL/GenBank/DDBJ whole genome shotgun (WGS) entry which is preliminary data.</text>
</comment>
<feature type="region of interest" description="Disordered" evidence="3">
    <location>
        <begin position="1"/>
        <end position="23"/>
    </location>
</feature>
<dbReference type="CDD" id="cd07043">
    <property type="entry name" value="STAS_anti-anti-sigma_factors"/>
    <property type="match status" value="1"/>
</dbReference>
<dbReference type="SUPFAM" id="SSF52091">
    <property type="entry name" value="SpoIIaa-like"/>
    <property type="match status" value="1"/>
</dbReference>
<dbReference type="AlphaFoldDB" id="A0A010ZN91"/>
<dbReference type="Pfam" id="PF01740">
    <property type="entry name" value="STAS"/>
    <property type="match status" value="1"/>
</dbReference>
<evidence type="ECO:0000256" key="1">
    <source>
        <dbReference type="ARBA" id="ARBA00009013"/>
    </source>
</evidence>
<dbReference type="PANTHER" id="PTHR33495">
    <property type="entry name" value="ANTI-SIGMA FACTOR ANTAGONIST TM_1081-RELATED-RELATED"/>
    <property type="match status" value="1"/>
</dbReference>
<evidence type="ECO:0000259" key="4">
    <source>
        <dbReference type="PROSITE" id="PS50801"/>
    </source>
</evidence>
<dbReference type="InterPro" id="IPR036513">
    <property type="entry name" value="STAS_dom_sf"/>
</dbReference>
<evidence type="ECO:0000256" key="2">
    <source>
        <dbReference type="RuleBase" id="RU003749"/>
    </source>
</evidence>
<dbReference type="EMBL" id="JFBT01000001">
    <property type="protein sequence ID" value="EXG80154.1"/>
    <property type="molecule type" value="Genomic_DNA"/>
</dbReference>
<comment type="similarity">
    <text evidence="1 2">Belongs to the anti-sigma-factor antagonist family.</text>
</comment>
<keyword evidence="6" id="KW-1185">Reference proteome</keyword>
<evidence type="ECO:0000313" key="5">
    <source>
        <dbReference type="EMBL" id="EXG80154.1"/>
    </source>
</evidence>
<dbReference type="PROSITE" id="PS50801">
    <property type="entry name" value="STAS"/>
    <property type="match status" value="1"/>
</dbReference>
<reference evidence="5 6" key="1">
    <citation type="submission" date="2013-07" db="EMBL/GenBank/DDBJ databases">
        <authorList>
            <consortium name="DOE Joint Genome Institute"/>
            <person name="Eisen J."/>
            <person name="Huntemann M."/>
            <person name="Han J."/>
            <person name="Chen A."/>
            <person name="Kyrpides N."/>
            <person name="Mavromatis K."/>
            <person name="Markowitz V."/>
            <person name="Palaniappan K."/>
            <person name="Ivanova N."/>
            <person name="Schaumberg A."/>
            <person name="Pati A."/>
            <person name="Liolios K."/>
            <person name="Nordberg H.P."/>
            <person name="Cantor M.N."/>
            <person name="Hua S.X."/>
            <person name="Woyke T."/>
        </authorList>
    </citation>
    <scope>NUCLEOTIDE SEQUENCE [LARGE SCALE GENOMIC DNA]</scope>
    <source>
        <strain evidence="5 6">DSM 44712</strain>
    </source>
</reference>
<dbReference type="Proteomes" id="UP000021053">
    <property type="component" value="Unassembled WGS sequence"/>
</dbReference>
<dbReference type="HOGENOM" id="CLU_1493850_0_0_11"/>
<accession>A0A010ZN91</accession>
<sequence>MRAASAAMRSKAPSGGRIEDVVPADRPESLDFVGRNQVGVGHCALLEGYPLTRAEGVEMNLSVVVSSAGESGNVGVLRLSGELDIATSGTLRQSLDALRDEGRENLVLDLSGVTFCDSTGLGTVATHARWVMGVGGSLVVCGLRPDVEAVFAISGLSTVLPTATSLERAIELAAAAASKN</sequence>
<evidence type="ECO:0000313" key="6">
    <source>
        <dbReference type="Proteomes" id="UP000021053"/>
    </source>
</evidence>
<dbReference type="GO" id="GO:0043856">
    <property type="term" value="F:anti-sigma factor antagonist activity"/>
    <property type="evidence" value="ECO:0007669"/>
    <property type="project" value="InterPro"/>
</dbReference>
<dbReference type="Gene3D" id="3.30.750.24">
    <property type="entry name" value="STAS domain"/>
    <property type="match status" value="1"/>
</dbReference>
<dbReference type="InterPro" id="IPR003658">
    <property type="entry name" value="Anti-sigma_ant"/>
</dbReference>
<dbReference type="PANTHER" id="PTHR33495:SF2">
    <property type="entry name" value="ANTI-SIGMA FACTOR ANTAGONIST TM_1081-RELATED"/>
    <property type="match status" value="1"/>
</dbReference>
<evidence type="ECO:0000256" key="3">
    <source>
        <dbReference type="SAM" id="MobiDB-lite"/>
    </source>
</evidence>
<gene>
    <name evidence="5" type="ORF">CryarDRAFT_1220</name>
</gene>
<proteinExistence type="inferred from homology"/>
<dbReference type="InterPro" id="IPR002645">
    <property type="entry name" value="STAS_dom"/>
</dbReference>
<organism evidence="5 6">
    <name type="scientific">Cryptosporangium arvum DSM 44712</name>
    <dbReference type="NCBI Taxonomy" id="927661"/>
    <lineage>
        <taxon>Bacteria</taxon>
        <taxon>Bacillati</taxon>
        <taxon>Actinomycetota</taxon>
        <taxon>Actinomycetes</taxon>
        <taxon>Cryptosporangiales</taxon>
        <taxon>Cryptosporangiaceae</taxon>
        <taxon>Cryptosporangium</taxon>
    </lineage>
</organism>
<feature type="domain" description="STAS" evidence="4">
    <location>
        <begin position="64"/>
        <end position="173"/>
    </location>
</feature>
<dbReference type="NCBIfam" id="TIGR00377">
    <property type="entry name" value="ant_ant_sig"/>
    <property type="match status" value="1"/>
</dbReference>